<dbReference type="AlphaFoldDB" id="A0A0K2TKG4"/>
<proteinExistence type="predicted"/>
<keyword evidence="2 5" id="KW-0812">Transmembrane</keyword>
<evidence type="ECO:0000256" key="1">
    <source>
        <dbReference type="ARBA" id="ARBA00004141"/>
    </source>
</evidence>
<feature type="transmembrane region" description="Helical" evidence="5">
    <location>
        <begin position="102"/>
        <end position="127"/>
    </location>
</feature>
<evidence type="ECO:0000256" key="5">
    <source>
        <dbReference type="SAM" id="Phobius"/>
    </source>
</evidence>
<accession>A0A0K2TKG4</accession>
<feature type="domain" description="Amino acid transporter transmembrane" evidence="6">
    <location>
        <begin position="72"/>
        <end position="456"/>
    </location>
</feature>
<feature type="transmembrane region" description="Helical" evidence="5">
    <location>
        <begin position="295"/>
        <end position="318"/>
    </location>
</feature>
<dbReference type="Gene3D" id="1.20.1740.10">
    <property type="entry name" value="Amino acid/polyamine transporter I"/>
    <property type="match status" value="1"/>
</dbReference>
<dbReference type="EMBL" id="HACA01008954">
    <property type="protein sequence ID" value="CDW26315.1"/>
    <property type="molecule type" value="Transcribed_RNA"/>
</dbReference>
<evidence type="ECO:0000256" key="3">
    <source>
        <dbReference type="ARBA" id="ARBA00022989"/>
    </source>
</evidence>
<dbReference type="InterPro" id="IPR013057">
    <property type="entry name" value="AA_transpt_TM"/>
</dbReference>
<feature type="transmembrane region" description="Helical" evidence="5">
    <location>
        <begin position="447"/>
        <end position="467"/>
    </location>
</feature>
<evidence type="ECO:0000313" key="7">
    <source>
        <dbReference type="EMBL" id="CDW26315.1"/>
    </source>
</evidence>
<dbReference type="GO" id="GO:0015179">
    <property type="term" value="F:L-amino acid transmembrane transporter activity"/>
    <property type="evidence" value="ECO:0007669"/>
    <property type="project" value="TreeGrafter"/>
</dbReference>
<evidence type="ECO:0000256" key="2">
    <source>
        <dbReference type="ARBA" id="ARBA00022692"/>
    </source>
</evidence>
<evidence type="ECO:0000259" key="6">
    <source>
        <dbReference type="Pfam" id="PF01490"/>
    </source>
</evidence>
<feature type="transmembrane region" description="Helical" evidence="5">
    <location>
        <begin position="264"/>
        <end position="283"/>
    </location>
</feature>
<keyword evidence="3 5" id="KW-1133">Transmembrane helix</keyword>
<keyword evidence="4 5" id="KW-0472">Membrane</keyword>
<dbReference type="PANTHER" id="PTHR22950">
    <property type="entry name" value="AMINO ACID TRANSPORTER"/>
    <property type="match status" value="1"/>
</dbReference>
<feature type="transmembrane region" description="Helical" evidence="5">
    <location>
        <begin position="193"/>
        <end position="213"/>
    </location>
</feature>
<feature type="non-terminal residue" evidence="7">
    <location>
        <position position="1"/>
    </location>
</feature>
<reference evidence="7" key="1">
    <citation type="submission" date="2014-05" db="EMBL/GenBank/DDBJ databases">
        <authorList>
            <person name="Chronopoulou M."/>
        </authorList>
    </citation>
    <scope>NUCLEOTIDE SEQUENCE</scope>
    <source>
        <tissue evidence="7">Whole organism</tissue>
    </source>
</reference>
<dbReference type="OrthoDB" id="655540at2759"/>
<evidence type="ECO:0000256" key="4">
    <source>
        <dbReference type="ARBA" id="ARBA00023136"/>
    </source>
</evidence>
<comment type="subcellular location">
    <subcellularLocation>
        <location evidence="1">Membrane</location>
        <topology evidence="1">Multi-pass membrane protein</topology>
    </subcellularLocation>
</comment>
<organism evidence="7">
    <name type="scientific">Lepeophtheirus salmonis</name>
    <name type="common">Salmon louse</name>
    <name type="synonym">Caligus salmonis</name>
    <dbReference type="NCBI Taxonomy" id="72036"/>
    <lineage>
        <taxon>Eukaryota</taxon>
        <taxon>Metazoa</taxon>
        <taxon>Ecdysozoa</taxon>
        <taxon>Arthropoda</taxon>
        <taxon>Crustacea</taxon>
        <taxon>Multicrustacea</taxon>
        <taxon>Hexanauplia</taxon>
        <taxon>Copepoda</taxon>
        <taxon>Siphonostomatoida</taxon>
        <taxon>Caligidae</taxon>
        <taxon>Lepeophtheirus</taxon>
    </lineage>
</organism>
<dbReference type="GO" id="GO:0005774">
    <property type="term" value="C:vacuolar membrane"/>
    <property type="evidence" value="ECO:0007669"/>
    <property type="project" value="TreeGrafter"/>
</dbReference>
<feature type="transmembrane region" description="Helical" evidence="5">
    <location>
        <begin position="220"/>
        <end position="244"/>
    </location>
</feature>
<protein>
    <recommendedName>
        <fullName evidence="6">Amino acid transporter transmembrane domain-containing protein</fullName>
    </recommendedName>
</protein>
<feature type="transmembrane region" description="Helical" evidence="5">
    <location>
        <begin position="71"/>
        <end position="96"/>
    </location>
</feature>
<sequence length="493" mass="54842">LTRGEFLHSPQSLPQKIKQFCYLFLHSLKRRLKHLARMSMGGARHSLTAYTPSNLIPPDFALNDHISKKGLGIITAGIFLAGEMAGSGILALPAALKGTAGPIGLLLIIFFTINSAFSGTRLGLCWIMCEERYPHLRAQVRDPYPTIGEKAVGPWGRHASTFMITLTLYGGAVVFLVLISQLLASLMVELFDIHISLCLWMVIITFFLTPITWMGTPKDFWPIAVGALLTTAAATYMIIAQGIIDSENFTTEREFSNPTPLGSFKAFSSIMFAFAGASTFPTIQADMKRRDKFHISAIMACAILFILYFPIAGIGYYSYGNDAEDNIVLSLSPGPMRYTIEILLLLHLISAFPIITNPPSQFFECLLNIEPHFNWKRCVFRTLVTFFLLFIAESIPSFGSILDFLGATSITALTFVFPPLFYMKLIDSSTNDKDWIQRRISIWERGYCWFLIIIGIIGGACATYTAVLNMVSDDFKMPCYLESLNETAGDISH</sequence>
<dbReference type="FunFam" id="1.20.1740.10:FF:000052">
    <property type="entry name" value="Lysine histidine transporter-like 3"/>
    <property type="match status" value="1"/>
</dbReference>
<feature type="transmembrane region" description="Helical" evidence="5">
    <location>
        <begin position="166"/>
        <end position="187"/>
    </location>
</feature>
<dbReference type="Pfam" id="PF01490">
    <property type="entry name" value="Aa_trans"/>
    <property type="match status" value="1"/>
</dbReference>
<feature type="transmembrane region" description="Helical" evidence="5">
    <location>
        <begin position="404"/>
        <end position="426"/>
    </location>
</feature>
<feature type="transmembrane region" description="Helical" evidence="5">
    <location>
        <begin position="378"/>
        <end position="398"/>
    </location>
</feature>
<name>A0A0K2TKG4_LEPSM</name>
<feature type="transmembrane region" description="Helical" evidence="5">
    <location>
        <begin position="338"/>
        <end position="357"/>
    </location>
</feature>
<dbReference type="PANTHER" id="PTHR22950:SF703">
    <property type="entry name" value="AMINO ACID TRANSPORTER TRANSMEMBRANE DOMAIN-CONTAINING PROTEIN"/>
    <property type="match status" value="1"/>
</dbReference>